<evidence type="ECO:0000313" key="7">
    <source>
        <dbReference type="Proteomes" id="UP000539350"/>
    </source>
</evidence>
<dbReference type="Gene3D" id="2.102.10.10">
    <property type="entry name" value="Rieske [2Fe-2S] iron-sulphur domain"/>
    <property type="match status" value="1"/>
</dbReference>
<keyword evidence="4" id="KW-0411">Iron-sulfur</keyword>
<dbReference type="InterPro" id="IPR017941">
    <property type="entry name" value="Rieske_2Fe-2S"/>
</dbReference>
<gene>
    <name evidence="6" type="ORF">H2508_04320</name>
</gene>
<organism evidence="6 7">
    <name type="scientific">Sediminihaliea albiluteola</name>
    <dbReference type="NCBI Taxonomy" id="2758564"/>
    <lineage>
        <taxon>Bacteria</taxon>
        <taxon>Pseudomonadati</taxon>
        <taxon>Pseudomonadota</taxon>
        <taxon>Gammaproteobacteria</taxon>
        <taxon>Cellvibrionales</taxon>
        <taxon>Halieaceae</taxon>
        <taxon>Sediminihaliea</taxon>
    </lineage>
</organism>
<keyword evidence="7" id="KW-1185">Reference proteome</keyword>
<feature type="domain" description="Rieske" evidence="5">
    <location>
        <begin position="3"/>
        <end position="101"/>
    </location>
</feature>
<evidence type="ECO:0000256" key="2">
    <source>
        <dbReference type="ARBA" id="ARBA00022723"/>
    </source>
</evidence>
<proteinExistence type="predicted"/>
<protein>
    <submittedName>
        <fullName evidence="6">Rieske (2Fe-2S) protein</fullName>
    </submittedName>
</protein>
<dbReference type="SUPFAM" id="SSF50022">
    <property type="entry name" value="ISP domain"/>
    <property type="match status" value="1"/>
</dbReference>
<evidence type="ECO:0000259" key="5">
    <source>
        <dbReference type="PROSITE" id="PS51296"/>
    </source>
</evidence>
<dbReference type="AlphaFoldDB" id="A0A7W2TUW3"/>
<keyword evidence="2" id="KW-0479">Metal-binding</keyword>
<reference evidence="6 7" key="1">
    <citation type="submission" date="2020-07" db="EMBL/GenBank/DDBJ databases">
        <title>Halieaceae bacterium, F7430, whole genome shotgun sequencing project.</title>
        <authorList>
            <person name="Jiang S."/>
            <person name="Liu Z.W."/>
            <person name="Du Z.J."/>
        </authorList>
    </citation>
    <scope>NUCLEOTIDE SEQUENCE [LARGE SCALE GENOMIC DNA]</scope>
    <source>
        <strain evidence="6 7">F7430</strain>
    </source>
</reference>
<keyword evidence="1" id="KW-0001">2Fe-2S</keyword>
<evidence type="ECO:0000256" key="3">
    <source>
        <dbReference type="ARBA" id="ARBA00023004"/>
    </source>
</evidence>
<dbReference type="Pfam" id="PF00355">
    <property type="entry name" value="Rieske"/>
    <property type="match status" value="1"/>
</dbReference>
<accession>A0A7W2TUW3</accession>
<dbReference type="PROSITE" id="PS51296">
    <property type="entry name" value="RIESKE"/>
    <property type="match status" value="1"/>
</dbReference>
<dbReference type="GO" id="GO:0051537">
    <property type="term" value="F:2 iron, 2 sulfur cluster binding"/>
    <property type="evidence" value="ECO:0007669"/>
    <property type="project" value="UniProtKB-KW"/>
</dbReference>
<dbReference type="Proteomes" id="UP000539350">
    <property type="component" value="Unassembled WGS sequence"/>
</dbReference>
<evidence type="ECO:0000256" key="1">
    <source>
        <dbReference type="ARBA" id="ARBA00022714"/>
    </source>
</evidence>
<sequence>MRFYPLEKLINLHDAYIREFKIDNFQLLLIQRKGERYLIEAQCPHRAHPLDAASIDNGIIQCALHQYQFAIDDGRLLHATEEPCRGLRTFELVYEGNEVGVMLDEPSEF</sequence>
<dbReference type="CDD" id="cd03467">
    <property type="entry name" value="Rieske"/>
    <property type="match status" value="1"/>
</dbReference>
<dbReference type="RefSeq" id="WP_182169187.1">
    <property type="nucleotide sequence ID" value="NZ_JACFXU010000013.1"/>
</dbReference>
<evidence type="ECO:0000313" key="6">
    <source>
        <dbReference type="EMBL" id="MBA6412330.1"/>
    </source>
</evidence>
<dbReference type="InterPro" id="IPR036922">
    <property type="entry name" value="Rieske_2Fe-2S_sf"/>
</dbReference>
<dbReference type="GO" id="GO:0046872">
    <property type="term" value="F:metal ion binding"/>
    <property type="evidence" value="ECO:0007669"/>
    <property type="project" value="UniProtKB-KW"/>
</dbReference>
<comment type="caution">
    <text evidence="6">The sequence shown here is derived from an EMBL/GenBank/DDBJ whole genome shotgun (WGS) entry which is preliminary data.</text>
</comment>
<dbReference type="EMBL" id="JACFXU010000013">
    <property type="protein sequence ID" value="MBA6412330.1"/>
    <property type="molecule type" value="Genomic_DNA"/>
</dbReference>
<name>A0A7W2TUW3_9GAMM</name>
<evidence type="ECO:0000256" key="4">
    <source>
        <dbReference type="ARBA" id="ARBA00023014"/>
    </source>
</evidence>
<keyword evidence="3" id="KW-0408">Iron</keyword>